<accession>Q6ZG04</accession>
<reference evidence="2" key="2">
    <citation type="journal article" date="2008" name="Nucleic Acids Res.">
        <title>The rice annotation project database (RAP-DB): 2008 update.</title>
        <authorList>
            <consortium name="The rice annotation project (RAP)"/>
        </authorList>
    </citation>
    <scope>GENOME REANNOTATION</scope>
    <source>
        <strain evidence="2">cv. Nipponbare</strain>
    </source>
</reference>
<reference evidence="2" key="1">
    <citation type="journal article" date="2005" name="Nature">
        <title>The map-based sequence of the rice genome.</title>
        <authorList>
            <consortium name="International rice genome sequencing project (IRGSP)"/>
            <person name="Matsumoto T."/>
            <person name="Wu J."/>
            <person name="Kanamori H."/>
            <person name="Katayose Y."/>
            <person name="Fujisawa M."/>
            <person name="Namiki N."/>
            <person name="Mizuno H."/>
            <person name="Yamamoto K."/>
            <person name="Antonio B.A."/>
            <person name="Baba T."/>
            <person name="Sakata K."/>
            <person name="Nagamura Y."/>
            <person name="Aoki H."/>
            <person name="Arikawa K."/>
            <person name="Arita K."/>
            <person name="Bito T."/>
            <person name="Chiden Y."/>
            <person name="Fujitsuka N."/>
            <person name="Fukunaka R."/>
            <person name="Hamada M."/>
            <person name="Harada C."/>
            <person name="Hayashi A."/>
            <person name="Hijishita S."/>
            <person name="Honda M."/>
            <person name="Hosokawa S."/>
            <person name="Ichikawa Y."/>
            <person name="Idonuma A."/>
            <person name="Iijima M."/>
            <person name="Ikeda M."/>
            <person name="Ikeno M."/>
            <person name="Ito K."/>
            <person name="Ito S."/>
            <person name="Ito T."/>
            <person name="Ito Y."/>
            <person name="Ito Y."/>
            <person name="Iwabuchi A."/>
            <person name="Kamiya K."/>
            <person name="Karasawa W."/>
            <person name="Kurita K."/>
            <person name="Katagiri S."/>
            <person name="Kikuta A."/>
            <person name="Kobayashi H."/>
            <person name="Kobayashi N."/>
            <person name="Machita K."/>
            <person name="Maehara T."/>
            <person name="Masukawa M."/>
            <person name="Mizubayashi T."/>
            <person name="Mukai Y."/>
            <person name="Nagasaki H."/>
            <person name="Nagata Y."/>
            <person name="Naito S."/>
            <person name="Nakashima M."/>
            <person name="Nakama Y."/>
            <person name="Nakamichi Y."/>
            <person name="Nakamura M."/>
            <person name="Meguro A."/>
            <person name="Negishi M."/>
            <person name="Ohta I."/>
            <person name="Ohta T."/>
            <person name="Okamoto M."/>
            <person name="Ono N."/>
            <person name="Saji S."/>
            <person name="Sakaguchi M."/>
            <person name="Sakai K."/>
            <person name="Shibata M."/>
            <person name="Shimokawa T."/>
            <person name="Song J."/>
            <person name="Takazaki Y."/>
            <person name="Terasawa K."/>
            <person name="Tsugane M."/>
            <person name="Tsuji K."/>
            <person name="Ueda S."/>
            <person name="Waki K."/>
            <person name="Yamagata H."/>
            <person name="Yamamoto M."/>
            <person name="Yamamoto S."/>
            <person name="Yamane H."/>
            <person name="Yoshiki S."/>
            <person name="Yoshihara R."/>
            <person name="Yukawa K."/>
            <person name="Zhong H."/>
            <person name="Yano M."/>
            <person name="Yuan Q."/>
            <person name="Ouyang S."/>
            <person name="Liu J."/>
            <person name="Jones K.M."/>
            <person name="Gansberger K."/>
            <person name="Moffat K."/>
            <person name="Hill J."/>
            <person name="Bera J."/>
            <person name="Fadrosh D."/>
            <person name="Jin S."/>
            <person name="Johri S."/>
            <person name="Kim M."/>
            <person name="Overton L."/>
            <person name="Reardon M."/>
            <person name="Tsitrin T."/>
            <person name="Vuong H."/>
            <person name="Weaver B."/>
            <person name="Ciecko A."/>
            <person name="Tallon L."/>
            <person name="Jackson J."/>
            <person name="Pai G."/>
            <person name="Aken S.V."/>
            <person name="Utterback T."/>
            <person name="Reidmuller S."/>
            <person name="Feldblyum T."/>
            <person name="Hsiao J."/>
            <person name="Zismann V."/>
            <person name="Iobst S."/>
            <person name="de Vazeille A.R."/>
            <person name="Buell C.R."/>
            <person name="Ying K."/>
            <person name="Li Y."/>
            <person name="Lu T."/>
            <person name="Huang Y."/>
            <person name="Zhao Q."/>
            <person name="Feng Q."/>
            <person name="Zhang L."/>
            <person name="Zhu J."/>
            <person name="Weng Q."/>
            <person name="Mu J."/>
            <person name="Lu Y."/>
            <person name="Fan D."/>
            <person name="Liu Y."/>
            <person name="Guan J."/>
            <person name="Zhang Y."/>
            <person name="Yu S."/>
            <person name="Liu X."/>
            <person name="Zhang Y."/>
            <person name="Hong G."/>
            <person name="Han B."/>
            <person name="Choisne N."/>
            <person name="Demange N."/>
            <person name="Orjeda G."/>
            <person name="Samain S."/>
            <person name="Cattolico L."/>
            <person name="Pelletier E."/>
            <person name="Couloux A."/>
            <person name="Segurens B."/>
            <person name="Wincker P."/>
            <person name="D'Hont A."/>
            <person name="Scarpelli C."/>
            <person name="Weissenbach J."/>
            <person name="Salanoubat M."/>
            <person name="Quetier F."/>
            <person name="Yu Y."/>
            <person name="Kim H.R."/>
            <person name="Rambo T."/>
            <person name="Currie J."/>
            <person name="Collura K."/>
            <person name="Luo M."/>
            <person name="Yang T."/>
            <person name="Ammiraju J.S.S."/>
            <person name="Engler F."/>
            <person name="Soderlund C."/>
            <person name="Wing R.A."/>
            <person name="Palmer L.E."/>
            <person name="de la Bastide M."/>
            <person name="Spiegel L."/>
            <person name="Nascimento L."/>
            <person name="Zutavern T."/>
            <person name="O'Shaughnessy A."/>
            <person name="Dike S."/>
            <person name="Dedhia N."/>
            <person name="Preston R."/>
            <person name="Balija V."/>
            <person name="McCombie W.R."/>
            <person name="Chow T."/>
            <person name="Chen H."/>
            <person name="Chung M."/>
            <person name="Chen C."/>
            <person name="Shaw J."/>
            <person name="Wu H."/>
            <person name="Hsiao K."/>
            <person name="Chao Y."/>
            <person name="Chu M."/>
            <person name="Cheng C."/>
            <person name="Hour A."/>
            <person name="Lee P."/>
            <person name="Lin S."/>
            <person name="Lin Y."/>
            <person name="Liou J."/>
            <person name="Liu S."/>
            <person name="Hsing Y."/>
            <person name="Raghuvanshi S."/>
            <person name="Mohanty A."/>
            <person name="Bharti A.K."/>
            <person name="Gaur A."/>
            <person name="Gupta V."/>
            <person name="Kumar D."/>
            <person name="Ravi V."/>
            <person name="Vij S."/>
            <person name="Kapur A."/>
            <person name="Khurana P."/>
            <person name="Khurana P."/>
            <person name="Khurana J.P."/>
            <person name="Tyagi A.K."/>
            <person name="Gaikwad K."/>
            <person name="Singh A."/>
            <person name="Dalal V."/>
            <person name="Srivastava S."/>
            <person name="Dixit A."/>
            <person name="Pal A.K."/>
            <person name="Ghazi I.A."/>
            <person name="Yadav M."/>
            <person name="Pandit A."/>
            <person name="Bhargava A."/>
            <person name="Sureshbabu K."/>
            <person name="Batra K."/>
            <person name="Sharma T.R."/>
            <person name="Mohapatra T."/>
            <person name="Singh N.K."/>
            <person name="Messing J."/>
            <person name="Nelson A.B."/>
            <person name="Fuks G."/>
            <person name="Kavchok S."/>
            <person name="Keizer G."/>
            <person name="Linton E."/>
            <person name="Llaca V."/>
            <person name="Song R."/>
            <person name="Tanyolac B."/>
            <person name="Young S."/>
            <person name="Ho-Il K."/>
            <person name="Hahn J.H."/>
            <person name="Sangsakoo G."/>
            <person name="Vanavichit A."/>
            <person name="de Mattos Luiz.A.T."/>
            <person name="Zimmer P.D."/>
            <person name="Malone G."/>
            <person name="Dellagostin O."/>
            <person name="de Oliveira A.C."/>
            <person name="Bevan M."/>
            <person name="Bancroft I."/>
            <person name="Minx P."/>
            <person name="Cordum H."/>
            <person name="Wilson R."/>
            <person name="Cheng Z."/>
            <person name="Jin W."/>
            <person name="Jiang J."/>
            <person name="Leong S.A."/>
            <person name="Iwama H."/>
            <person name="Gojobori T."/>
            <person name="Itoh T."/>
            <person name="Niimura Y."/>
            <person name="Fujii Y."/>
            <person name="Habara T."/>
            <person name="Sakai H."/>
            <person name="Sato Y."/>
            <person name="Wilson G."/>
            <person name="Kumar K."/>
            <person name="McCouch S."/>
            <person name="Juretic N."/>
            <person name="Hoen D."/>
            <person name="Wright S."/>
            <person name="Bruskiewich R."/>
            <person name="Bureau T."/>
            <person name="Miyao A."/>
            <person name="Hirochika H."/>
            <person name="Nishikawa T."/>
            <person name="Kadowaki K."/>
            <person name="Sugiura M."/>
            <person name="Burr B."/>
            <person name="Sasaki T."/>
        </authorList>
    </citation>
    <scope>NUCLEOTIDE SEQUENCE [LARGE SCALE GENOMIC DNA]</scope>
    <source>
        <strain evidence="2">cv. Nipponbare</strain>
    </source>
</reference>
<organism evidence="1 2">
    <name type="scientific">Oryza sativa subsp. japonica</name>
    <name type="common">Rice</name>
    <dbReference type="NCBI Taxonomy" id="39947"/>
    <lineage>
        <taxon>Eukaryota</taxon>
        <taxon>Viridiplantae</taxon>
        <taxon>Streptophyta</taxon>
        <taxon>Embryophyta</taxon>
        <taxon>Tracheophyta</taxon>
        <taxon>Spermatophyta</taxon>
        <taxon>Magnoliopsida</taxon>
        <taxon>Liliopsida</taxon>
        <taxon>Poales</taxon>
        <taxon>Poaceae</taxon>
        <taxon>BOP clade</taxon>
        <taxon>Oryzoideae</taxon>
        <taxon>Oryzeae</taxon>
        <taxon>Oryzinae</taxon>
        <taxon>Oryza</taxon>
        <taxon>Oryza sativa</taxon>
    </lineage>
</organism>
<dbReference type="AlphaFoldDB" id="Q6ZG04"/>
<gene>
    <name evidence="1" type="primary">OJ1118_F05.11</name>
</gene>
<evidence type="ECO:0000313" key="1">
    <source>
        <dbReference type="EMBL" id="BAC99485.1"/>
    </source>
</evidence>
<dbReference type="EMBL" id="AP004158">
    <property type="protein sequence ID" value="BAC99485.1"/>
    <property type="molecule type" value="Genomic_DNA"/>
</dbReference>
<sequence length="91" mass="9528">MSAPTALNAVRGSWGAARIDSGSAWVPSPLAPPATWQSGEVLGAGQREGPRGMTWHPEAPRPLLRFARCGGRARLQGHVAGWEVDDDVASG</sequence>
<protein>
    <submittedName>
        <fullName evidence="1">Uncharacterized protein</fullName>
    </submittedName>
</protein>
<dbReference type="Proteomes" id="UP000000763">
    <property type="component" value="Chromosome 8"/>
</dbReference>
<name>Q6ZG04_ORYSJ</name>
<proteinExistence type="predicted"/>
<evidence type="ECO:0000313" key="2">
    <source>
        <dbReference type="Proteomes" id="UP000000763"/>
    </source>
</evidence>